<feature type="binding site" evidence="11">
    <location>
        <position position="280"/>
    </location>
    <ligand>
        <name>Mg(2+)</name>
        <dbReference type="ChEBI" id="CHEBI:18420"/>
    </ligand>
</feature>
<dbReference type="PANTHER" id="PTHR30040:SF2">
    <property type="entry name" value="FAD:PROTEIN FMN TRANSFERASE"/>
    <property type="match status" value="1"/>
</dbReference>
<gene>
    <name evidence="13" type="ORF">DW2_00350</name>
</gene>
<keyword evidence="3 10" id="KW-0285">Flavoprotein</keyword>
<dbReference type="EC" id="2.7.1.180" evidence="1 10"/>
<feature type="binding site" evidence="11">
    <location>
        <position position="171"/>
    </location>
    <ligand>
        <name>Mg(2+)</name>
        <dbReference type="ChEBI" id="CHEBI:18420"/>
    </ligand>
</feature>
<evidence type="ECO:0000256" key="9">
    <source>
        <dbReference type="ARBA" id="ARBA00048540"/>
    </source>
</evidence>
<comment type="similarity">
    <text evidence="10">Belongs to the ApbE family.</text>
</comment>
<evidence type="ECO:0000256" key="11">
    <source>
        <dbReference type="PIRSR" id="PIRSR006268-2"/>
    </source>
</evidence>
<protein>
    <recommendedName>
        <fullName evidence="2 10">FAD:protein FMN transferase</fullName>
        <ecNumber evidence="1 10">2.7.1.180</ecNumber>
    </recommendedName>
    <alternativeName>
        <fullName evidence="8 10">Flavin transferase</fullName>
    </alternativeName>
</protein>
<evidence type="ECO:0000256" key="8">
    <source>
        <dbReference type="ARBA" id="ARBA00031306"/>
    </source>
</evidence>
<dbReference type="Proteomes" id="UP000028607">
    <property type="component" value="Unassembled WGS sequence"/>
</dbReference>
<comment type="cofactor">
    <cofactor evidence="11">
        <name>Mg(2+)</name>
        <dbReference type="ChEBI" id="CHEBI:18420"/>
    </cofactor>
    <cofactor evidence="11">
        <name>Mn(2+)</name>
        <dbReference type="ChEBI" id="CHEBI:29035"/>
    </cofactor>
    <text evidence="11">Magnesium. Can also use manganese.</text>
</comment>
<keyword evidence="5 10" id="KW-0479">Metal-binding</keyword>
<comment type="catalytic activity">
    <reaction evidence="9 10">
        <text>L-threonyl-[protein] + FAD = FMN-L-threonyl-[protein] + AMP + H(+)</text>
        <dbReference type="Rhea" id="RHEA:36847"/>
        <dbReference type="Rhea" id="RHEA-COMP:11060"/>
        <dbReference type="Rhea" id="RHEA-COMP:11061"/>
        <dbReference type="ChEBI" id="CHEBI:15378"/>
        <dbReference type="ChEBI" id="CHEBI:30013"/>
        <dbReference type="ChEBI" id="CHEBI:57692"/>
        <dbReference type="ChEBI" id="CHEBI:74257"/>
        <dbReference type="ChEBI" id="CHEBI:456215"/>
        <dbReference type="EC" id="2.7.1.180"/>
    </reaction>
</comment>
<keyword evidence="6 10" id="KW-0274">FAD</keyword>
<dbReference type="PROSITE" id="PS51318">
    <property type="entry name" value="TAT"/>
    <property type="match status" value="1"/>
</dbReference>
<dbReference type="AlphaFoldDB" id="A0A085U0R5"/>
<evidence type="ECO:0000256" key="5">
    <source>
        <dbReference type="ARBA" id="ARBA00022723"/>
    </source>
</evidence>
<dbReference type="PANTHER" id="PTHR30040">
    <property type="entry name" value="THIAMINE BIOSYNTHESIS LIPOPROTEIN APBE"/>
    <property type="match status" value="1"/>
</dbReference>
<evidence type="ECO:0000256" key="6">
    <source>
        <dbReference type="ARBA" id="ARBA00022827"/>
    </source>
</evidence>
<name>A0A085U0R5_9RHOB</name>
<evidence type="ECO:0000256" key="12">
    <source>
        <dbReference type="SAM" id="SignalP"/>
    </source>
</evidence>
<evidence type="ECO:0000256" key="1">
    <source>
        <dbReference type="ARBA" id="ARBA00011955"/>
    </source>
</evidence>
<dbReference type="EMBL" id="AQRC01000001">
    <property type="protein sequence ID" value="KFE36562.1"/>
    <property type="molecule type" value="Genomic_DNA"/>
</dbReference>
<dbReference type="RefSeq" id="WP_038142436.1">
    <property type="nucleotide sequence ID" value="NZ_AQRC01000001.1"/>
</dbReference>
<evidence type="ECO:0000256" key="10">
    <source>
        <dbReference type="PIRNR" id="PIRNR006268"/>
    </source>
</evidence>
<dbReference type="OrthoDB" id="9778595at2"/>
<dbReference type="InterPro" id="IPR024932">
    <property type="entry name" value="ApbE"/>
</dbReference>
<dbReference type="Gene3D" id="3.10.520.10">
    <property type="entry name" value="ApbE-like domains"/>
    <property type="match status" value="1"/>
</dbReference>
<evidence type="ECO:0000313" key="14">
    <source>
        <dbReference type="Proteomes" id="UP000028607"/>
    </source>
</evidence>
<evidence type="ECO:0000256" key="7">
    <source>
        <dbReference type="ARBA" id="ARBA00022842"/>
    </source>
</evidence>
<keyword evidence="4 10" id="KW-0808">Transferase</keyword>
<keyword evidence="14" id="KW-1185">Reference proteome</keyword>
<evidence type="ECO:0000256" key="2">
    <source>
        <dbReference type="ARBA" id="ARBA00016337"/>
    </source>
</evidence>
<keyword evidence="7 10" id="KW-0460">Magnesium</keyword>
<evidence type="ECO:0000313" key="13">
    <source>
        <dbReference type="EMBL" id="KFE36562.1"/>
    </source>
</evidence>
<dbReference type="GO" id="GO:0046872">
    <property type="term" value="F:metal ion binding"/>
    <property type="evidence" value="ECO:0007669"/>
    <property type="project" value="UniProtKB-UniRule"/>
</dbReference>
<dbReference type="InterPro" id="IPR006311">
    <property type="entry name" value="TAT_signal"/>
</dbReference>
<dbReference type="SUPFAM" id="SSF143631">
    <property type="entry name" value="ApbE-like"/>
    <property type="match status" value="1"/>
</dbReference>
<feature type="chain" id="PRO_5039923201" description="FAD:protein FMN transferase" evidence="12">
    <location>
        <begin position="26"/>
        <end position="303"/>
    </location>
</feature>
<sequence>MARITRRRALLIAAAACALPTLGRATPLAHWQGHALGAHAEIKLAGIASAEAAPLFAQIEAELDRLEAQFSLYRANSALARLNRDGRLDAPSPEMLELLSLARSVHHRTGGLFDPTIQPLFALHARRFATGTIADAGEIAAARALVGFDRVEILPARIAFSHAGMALTLNGIAQGFITDRIVELLRREGLRDLLVDIGEIRALGARPGGDGWHVGLSDGSRLNLRNRAIASSSLVGTLVNPAAGIGHIFNPARDTPAIWRSPPTANVVHQRAAVADAFSTAAVLAGPKTIQAWEEDGMKVIWS</sequence>
<evidence type="ECO:0000256" key="4">
    <source>
        <dbReference type="ARBA" id="ARBA00022679"/>
    </source>
</evidence>
<keyword evidence="12" id="KW-0732">Signal</keyword>
<feature type="signal peptide" evidence="12">
    <location>
        <begin position="1"/>
        <end position="25"/>
    </location>
</feature>
<dbReference type="PATRIC" id="fig|1317124.6.peg.63"/>
<dbReference type="Pfam" id="PF02424">
    <property type="entry name" value="ApbE"/>
    <property type="match status" value="1"/>
</dbReference>
<reference evidence="13 14" key="2">
    <citation type="journal article" date="2015" name="Antonie Van Leeuwenhoek">
        <title>Thioclava indica sp. nov., isolated from surface seawater of the Indian Ocean.</title>
        <authorList>
            <person name="Liu Y."/>
            <person name="Lai Q."/>
            <person name="Du J."/>
            <person name="Xu H."/>
            <person name="Jiang L."/>
            <person name="Shao Z."/>
        </authorList>
    </citation>
    <scope>NUCLEOTIDE SEQUENCE [LARGE SCALE GENOMIC DNA]</scope>
    <source>
        <strain evidence="13 14">13D2W-2</strain>
    </source>
</reference>
<comment type="caution">
    <text evidence="13">The sequence shown here is derived from an EMBL/GenBank/DDBJ whole genome shotgun (WGS) entry which is preliminary data.</text>
</comment>
<dbReference type="InterPro" id="IPR003374">
    <property type="entry name" value="ApbE-like_sf"/>
</dbReference>
<proteinExistence type="inferred from homology"/>
<dbReference type="STRING" id="1317124.DW2_00350"/>
<dbReference type="eggNOG" id="COG1477">
    <property type="taxonomic scope" value="Bacteria"/>
</dbReference>
<keyword evidence="13" id="KW-0449">Lipoprotein</keyword>
<evidence type="ECO:0000256" key="3">
    <source>
        <dbReference type="ARBA" id="ARBA00022630"/>
    </source>
</evidence>
<dbReference type="PIRSF" id="PIRSF006268">
    <property type="entry name" value="ApbE"/>
    <property type="match status" value="1"/>
</dbReference>
<feature type="binding site" evidence="11">
    <location>
        <position position="276"/>
    </location>
    <ligand>
        <name>Mg(2+)</name>
        <dbReference type="ChEBI" id="CHEBI:18420"/>
    </ligand>
</feature>
<dbReference type="GO" id="GO:0016740">
    <property type="term" value="F:transferase activity"/>
    <property type="evidence" value="ECO:0007669"/>
    <property type="project" value="UniProtKB-UniRule"/>
</dbReference>
<reference evidence="14" key="1">
    <citation type="submission" date="2013-04" db="EMBL/GenBank/DDBJ databases">
        <title>Thioclava sp. 13D2W-2 Genome Sequencing.</title>
        <authorList>
            <person name="Lai Q."/>
            <person name="Li G."/>
            <person name="Shao Z."/>
        </authorList>
    </citation>
    <scope>NUCLEOTIDE SEQUENCE [LARGE SCALE GENOMIC DNA]</scope>
    <source>
        <strain evidence="14">13D2W-2</strain>
    </source>
</reference>
<organism evidence="13 14">
    <name type="scientific">Thioclava atlantica</name>
    <dbReference type="NCBI Taxonomy" id="1317124"/>
    <lineage>
        <taxon>Bacteria</taxon>
        <taxon>Pseudomonadati</taxon>
        <taxon>Pseudomonadota</taxon>
        <taxon>Alphaproteobacteria</taxon>
        <taxon>Rhodobacterales</taxon>
        <taxon>Paracoccaceae</taxon>
        <taxon>Thioclava</taxon>
    </lineage>
</organism>
<accession>A0A085U0R5</accession>